<evidence type="ECO:0000313" key="1">
    <source>
        <dbReference type="EMBL" id="KAI3724143.1"/>
    </source>
</evidence>
<protein>
    <submittedName>
        <fullName evidence="1">Uncharacterized protein</fullName>
    </submittedName>
</protein>
<evidence type="ECO:0000313" key="2">
    <source>
        <dbReference type="Proteomes" id="UP001055811"/>
    </source>
</evidence>
<keyword evidence="2" id="KW-1185">Reference proteome</keyword>
<dbReference type="Proteomes" id="UP001055811">
    <property type="component" value="Linkage Group LG06"/>
</dbReference>
<reference evidence="1 2" key="2">
    <citation type="journal article" date="2022" name="Mol. Ecol. Resour.">
        <title>The genomes of chicory, endive, great burdock and yacon provide insights into Asteraceae paleo-polyploidization history and plant inulin production.</title>
        <authorList>
            <person name="Fan W."/>
            <person name="Wang S."/>
            <person name="Wang H."/>
            <person name="Wang A."/>
            <person name="Jiang F."/>
            <person name="Liu H."/>
            <person name="Zhao H."/>
            <person name="Xu D."/>
            <person name="Zhang Y."/>
        </authorList>
    </citation>
    <scope>NUCLEOTIDE SEQUENCE [LARGE SCALE GENOMIC DNA]</scope>
    <source>
        <strain evidence="2">cv. Punajuju</strain>
        <tissue evidence="1">Leaves</tissue>
    </source>
</reference>
<reference evidence="2" key="1">
    <citation type="journal article" date="2022" name="Mol. Ecol. Resour.">
        <title>The genomes of chicory, endive, great burdock and yacon provide insights into Asteraceae palaeo-polyploidization history and plant inulin production.</title>
        <authorList>
            <person name="Fan W."/>
            <person name="Wang S."/>
            <person name="Wang H."/>
            <person name="Wang A."/>
            <person name="Jiang F."/>
            <person name="Liu H."/>
            <person name="Zhao H."/>
            <person name="Xu D."/>
            <person name="Zhang Y."/>
        </authorList>
    </citation>
    <scope>NUCLEOTIDE SEQUENCE [LARGE SCALE GENOMIC DNA]</scope>
    <source>
        <strain evidence="2">cv. Punajuju</strain>
    </source>
</reference>
<organism evidence="1 2">
    <name type="scientific">Cichorium intybus</name>
    <name type="common">Chicory</name>
    <dbReference type="NCBI Taxonomy" id="13427"/>
    <lineage>
        <taxon>Eukaryota</taxon>
        <taxon>Viridiplantae</taxon>
        <taxon>Streptophyta</taxon>
        <taxon>Embryophyta</taxon>
        <taxon>Tracheophyta</taxon>
        <taxon>Spermatophyta</taxon>
        <taxon>Magnoliopsida</taxon>
        <taxon>eudicotyledons</taxon>
        <taxon>Gunneridae</taxon>
        <taxon>Pentapetalae</taxon>
        <taxon>asterids</taxon>
        <taxon>campanulids</taxon>
        <taxon>Asterales</taxon>
        <taxon>Asteraceae</taxon>
        <taxon>Cichorioideae</taxon>
        <taxon>Cichorieae</taxon>
        <taxon>Cichoriinae</taxon>
        <taxon>Cichorium</taxon>
    </lineage>
</organism>
<comment type="caution">
    <text evidence="1">The sequence shown here is derived from an EMBL/GenBank/DDBJ whole genome shotgun (WGS) entry which is preliminary data.</text>
</comment>
<gene>
    <name evidence="1" type="ORF">L2E82_35910</name>
</gene>
<accession>A0ACB9BQ71</accession>
<sequence>MRAGQAIEGLEPKRKRILYFHFEETTRNEGQVARSEGRRAFRMERKCFHEILIVALEAKLTVVKLVLQTKLSMSKEARRGNQALWDEVVWNSSFNDLTYGEVVEMYSVLYKNVNK</sequence>
<proteinExistence type="predicted"/>
<dbReference type="EMBL" id="CM042014">
    <property type="protein sequence ID" value="KAI3724143.1"/>
    <property type="molecule type" value="Genomic_DNA"/>
</dbReference>
<name>A0ACB9BQ71_CICIN</name>